<dbReference type="GeneID" id="57580681"/>
<evidence type="ECO:0000313" key="2">
    <source>
        <dbReference type="EMBL" id="EGD24745.1"/>
    </source>
</evidence>
<name>E9SYY8_RHOHA</name>
<accession>E9SYY8</accession>
<organism evidence="2 3">
    <name type="scientific">Prescottella equi ATCC 33707</name>
    <dbReference type="NCBI Taxonomy" id="525370"/>
    <lineage>
        <taxon>Bacteria</taxon>
        <taxon>Bacillati</taxon>
        <taxon>Actinomycetota</taxon>
        <taxon>Actinomycetes</taxon>
        <taxon>Mycobacteriales</taxon>
        <taxon>Nocardiaceae</taxon>
        <taxon>Prescottella</taxon>
    </lineage>
</organism>
<protein>
    <submittedName>
        <fullName evidence="2">Uncharacterized protein</fullName>
    </submittedName>
</protein>
<proteinExistence type="predicted"/>
<dbReference type="RefSeq" id="WP_005517686.1">
    <property type="nucleotide sequence ID" value="NZ_CM001149.1"/>
</dbReference>
<feature type="region of interest" description="Disordered" evidence="1">
    <location>
        <begin position="1"/>
        <end position="49"/>
    </location>
</feature>
<sequence length="49" mass="5215">MTPDEKNRETAREDVESDPGGRGTWAEEGGATPQGPATDAGPDSRDERD</sequence>
<dbReference type="HOGENOM" id="CLU_3140068_0_0_11"/>
<feature type="compositionally biased region" description="Basic and acidic residues" evidence="1">
    <location>
        <begin position="1"/>
        <end position="14"/>
    </location>
</feature>
<dbReference type="EMBL" id="ADNW02000007">
    <property type="protein sequence ID" value="EGD24745.1"/>
    <property type="molecule type" value="Genomic_DNA"/>
</dbReference>
<reference evidence="2" key="1">
    <citation type="submission" date="2011-01" db="EMBL/GenBank/DDBJ databases">
        <authorList>
            <person name="Muzny D."/>
            <person name="Qin X."/>
            <person name="Buhay C."/>
            <person name="Dugan-Rocha S."/>
            <person name="Ding Y."/>
            <person name="Chen G."/>
            <person name="Hawes A."/>
            <person name="Holder M."/>
            <person name="Jhangiani S."/>
            <person name="Johnson A."/>
            <person name="Khan Z."/>
            <person name="Li Z."/>
            <person name="Liu W."/>
            <person name="Liu X."/>
            <person name="Perez L."/>
            <person name="Shen H."/>
            <person name="Wang Q."/>
            <person name="Watt J."/>
            <person name="Xi L."/>
            <person name="Xin Y."/>
            <person name="Zhou J."/>
            <person name="Deng J."/>
            <person name="Jiang H."/>
            <person name="Liu Y."/>
            <person name="Qu J."/>
            <person name="Song X.-Z."/>
            <person name="Zhang L."/>
            <person name="Villasana D."/>
            <person name="Johnson A."/>
            <person name="Liu J."/>
            <person name="Liyanage D."/>
            <person name="Lorensuhewa L."/>
            <person name="Robinson T."/>
            <person name="Song A."/>
            <person name="Song B.-B."/>
            <person name="Dinh H."/>
            <person name="Thornton R."/>
            <person name="Coyle M."/>
            <person name="Francisco L."/>
            <person name="Jackson L."/>
            <person name="Javaid M."/>
            <person name="Korchina V."/>
            <person name="Kovar C."/>
            <person name="Mata R."/>
            <person name="Mathew T."/>
            <person name="Ngo R."/>
            <person name="Nguyen L."/>
            <person name="Nguyen N."/>
            <person name="Okwuonu G."/>
            <person name="Ongeri F."/>
            <person name="Pham C."/>
            <person name="Simmons D."/>
            <person name="Wilczek-Boney K."/>
            <person name="Hale W."/>
            <person name="Jakkamsetti A."/>
            <person name="Pham P."/>
            <person name="Ruth R."/>
            <person name="San Lucas F."/>
            <person name="Warren J."/>
            <person name="Zhang J."/>
            <person name="Zhao Z."/>
            <person name="Zhou C."/>
            <person name="Zhu D."/>
            <person name="Lee S."/>
            <person name="Bess C."/>
            <person name="Blankenburg K."/>
            <person name="Forbes L."/>
            <person name="Fu Q."/>
            <person name="Gubbala S."/>
            <person name="Hirani K."/>
            <person name="Jayaseelan J.C."/>
            <person name="Lara F."/>
            <person name="Munidasa M."/>
            <person name="Palculict T."/>
            <person name="Patil S."/>
            <person name="Pu L.-L."/>
            <person name="Saada N."/>
            <person name="Tang L."/>
            <person name="Weissenberger G."/>
            <person name="Zhu Y."/>
            <person name="Hemphill L."/>
            <person name="Shang Y."/>
            <person name="Youmans B."/>
            <person name="Ayvaz T."/>
            <person name="Ross M."/>
            <person name="Santibanez J."/>
            <person name="Aqrawi P."/>
            <person name="Gross S."/>
            <person name="Joshi V."/>
            <person name="Fowler G."/>
            <person name="Nazareth L."/>
            <person name="Reid J."/>
            <person name="Worley K."/>
            <person name="Petrosino J."/>
            <person name="Highlander S."/>
            <person name="Gibbs R."/>
        </authorList>
    </citation>
    <scope>NUCLEOTIDE SEQUENCE [LARGE SCALE GENOMIC DNA]</scope>
    <source>
        <strain evidence="2">ATCC 33707</strain>
    </source>
</reference>
<evidence type="ECO:0000313" key="3">
    <source>
        <dbReference type="Proteomes" id="UP000004245"/>
    </source>
</evidence>
<evidence type="ECO:0000256" key="1">
    <source>
        <dbReference type="SAM" id="MobiDB-lite"/>
    </source>
</evidence>
<comment type="caution">
    <text evidence="2">The sequence shown here is derived from an EMBL/GenBank/DDBJ whole genome shotgun (WGS) entry which is preliminary data.</text>
</comment>
<dbReference type="AlphaFoldDB" id="E9SYY8"/>
<keyword evidence="3" id="KW-1185">Reference proteome</keyword>
<dbReference type="Proteomes" id="UP000004245">
    <property type="component" value="Unassembled WGS sequence"/>
</dbReference>
<gene>
    <name evidence="2" type="ORF">HMPREF0724_11280</name>
</gene>